<comment type="subcellular location">
    <subcellularLocation>
        <location evidence="1">Cytoplasm</location>
    </subcellularLocation>
</comment>
<dbReference type="InterPro" id="IPR037858">
    <property type="entry name" value="RhoGAP_ARAP"/>
</dbReference>
<dbReference type="InterPro" id="IPR000159">
    <property type="entry name" value="RA_dom"/>
</dbReference>
<evidence type="ECO:0000256" key="8">
    <source>
        <dbReference type="SAM" id="SignalP"/>
    </source>
</evidence>
<dbReference type="Pfam" id="PF00536">
    <property type="entry name" value="SAM_1"/>
    <property type="match status" value="1"/>
</dbReference>
<accession>A0A8C3CQG1</accession>
<dbReference type="InterPro" id="IPR001164">
    <property type="entry name" value="ArfGAP_dom"/>
</dbReference>
<dbReference type="CDD" id="cd13254">
    <property type="entry name" value="PH2_ARAP"/>
    <property type="match status" value="1"/>
</dbReference>
<proteinExistence type="predicted"/>
<dbReference type="Gene3D" id="1.10.220.150">
    <property type="entry name" value="Arf GTPase activating protein"/>
    <property type="match status" value="1"/>
</dbReference>
<sequence length="1387" mass="153049">QEGAGGAAGGWLPVAAWLAALHLEQYAEAFERSELRTVWDCRALTDEGLTRLGVLLPGHRKRILLGVQKAFAEAALPQPPPRKPVPMKRHIFRPGAGTAVPAEPPGSPPLLAPEGAASSPLLPPPIPPRVGCRPPVKFSPGASTPEPPPPCSPAPELPPPPAPKAESPARPPLPAKRHQAGGKCQSLKAPPAPSRPPALPPRAGSQYEASRYGAGNGERWLWGCCEGRVQRIPLGGSLRACIPLGVPQFPYIPLGVPIPPAHPPGGPYTPMSPWGSHNPSMSPRGSLYPQHSLLGVPTAPYPPGGPTTPDAYSKRFIPVSSISRVASVGDQKFEVVTTNRNFVFRAESDAERNEWMQTLQQAAEERKGKAPERTPVPPGFLELRGFKHKLFVAVAGDKVFLYKNSEDYRQGIGITYIEMNVGNVKEVDRRGFDLTTPYRIFSFSAESEQEKEEWVEAMRHAVAEALSNSEVAERIWALEPNRFCADCGSPQPDWASINLCVVICKRCAGEHRGLGPGITKVRSLKMDRKVWTEELIQLFHHIGNAVANQFWAANVPPSEAIGPGSSSQDRRRFLIAKYREGKYRRYHPLFGNQEELDRALCAAVTTSDLAETQALVFCGAAVTCATGDPQCPVPLALAEKSGQRLQMEFLLHNKTSETPRLEVGGGEEKHYSVLLPCVTHNGFLYKTPSMAKPVSERKGQEEFSRRWCTLQDGVLSYYENDRNAVPNGEIKAGDIVCLVNNPPHTHGIESTFEVYIESERLYLFGLDCPEAAREWLKSIAKSFVPPHAEELLSHDFERIGRLLYKGGLNLERAKEGWFALAGSTLYVCFEDSERHEALQLRKLQELSIQGDNEVLVLVERRRALYIQGERRLDFLGWVQAIQKAAGSSGDTLSEQQLTEGDVPMLVDRCIDYITQCGLTSEGIYRKSGQNSKTTSLLEVLRRDARSVRLKEGEHHVDDVANTLKRFFRDLGDGLFTRRWSQDWLRATALEDEEAKIGEYRRLLDTLPTVNRATLKALINHLFRVQRFSGDNQMNTHNLAIVFGPTLFQTDGKDYKAGRVVEDLISHYVKIFNVNDQEMKKQQDEITAIMKMREAASSGTQQAGDFICTVYLEEKRTETEQHVKIPATMTAEELTFEILDRRKIVTKEKDYWSCFEVNEREEAGRDGDGCRDMGMAVGWDGFRDGDGCGMGWLWDGDGCGMGMSVGIRLSLAHQAVPGGCSSSPHLSPSSWGFTVFYENEKHEKQQWYLCCDTQADLREWFATFLHVQHGGALWPSETCKVRASRRQQDARLGNISLIPLRGNESEMRSSVAAFATDPLTVSLHHTGGTGGGPRWNGIALLGDTGLTGEGGMSLPCTLPGPFVGCGGGVSGSWGAPNRVMQGERGFSW</sequence>
<dbReference type="PRINTS" id="PR00405">
    <property type="entry name" value="REVINTRACTNG"/>
</dbReference>
<dbReference type="InterPro" id="IPR038508">
    <property type="entry name" value="ArfGAP_dom_sf"/>
</dbReference>
<keyword evidence="3" id="KW-0963">Cytoplasm</keyword>
<dbReference type="PROSITE" id="PS50105">
    <property type="entry name" value="SAM_DOMAIN"/>
    <property type="match status" value="1"/>
</dbReference>
<evidence type="ECO:0000313" key="13">
    <source>
        <dbReference type="Ensembl" id="ENSCMMP00000022542.1"/>
    </source>
</evidence>
<dbReference type="Pfam" id="PF00788">
    <property type="entry name" value="RA"/>
    <property type="match status" value="1"/>
</dbReference>
<feature type="chain" id="PRO_5033996747" evidence="8">
    <location>
        <begin position="30"/>
        <end position="1387"/>
    </location>
</feature>
<keyword evidence="4" id="KW-0597">Phosphoprotein</keyword>
<dbReference type="Gene3D" id="2.30.29.30">
    <property type="entry name" value="Pleckstrin-homology domain (PH domain)/Phosphotyrosine-binding domain (PTB)"/>
    <property type="match status" value="3"/>
</dbReference>
<dbReference type="GO" id="GO:0005737">
    <property type="term" value="C:cytoplasm"/>
    <property type="evidence" value="ECO:0007669"/>
    <property type="project" value="UniProtKB-SubCell"/>
</dbReference>
<feature type="domain" description="Arf-GAP" evidence="11">
    <location>
        <begin position="469"/>
        <end position="594"/>
    </location>
</feature>
<dbReference type="Pfam" id="PF00620">
    <property type="entry name" value="RhoGAP"/>
    <property type="match status" value="1"/>
</dbReference>
<keyword evidence="2" id="KW-0343">GTPase activation</keyword>
<dbReference type="SMART" id="SM00324">
    <property type="entry name" value="RhoGAP"/>
    <property type="match status" value="1"/>
</dbReference>
<evidence type="ECO:0000259" key="10">
    <source>
        <dbReference type="PROSITE" id="PS50105"/>
    </source>
</evidence>
<dbReference type="InterPro" id="IPR052227">
    <property type="entry name" value="Arf-Rho-GAP_ANK-PH_domain"/>
</dbReference>
<feature type="compositionally biased region" description="Pro residues" evidence="7">
    <location>
        <begin position="145"/>
        <end position="174"/>
    </location>
</feature>
<feature type="domain" description="Rho-GAP" evidence="12">
    <location>
        <begin position="890"/>
        <end position="1071"/>
    </location>
</feature>
<organism evidence="13 14">
    <name type="scientific">Cairina moschata</name>
    <name type="common">Muscovy duck</name>
    <dbReference type="NCBI Taxonomy" id="8855"/>
    <lineage>
        <taxon>Eukaryota</taxon>
        <taxon>Metazoa</taxon>
        <taxon>Chordata</taxon>
        <taxon>Craniata</taxon>
        <taxon>Vertebrata</taxon>
        <taxon>Euteleostomi</taxon>
        <taxon>Archelosauria</taxon>
        <taxon>Archosauria</taxon>
        <taxon>Dinosauria</taxon>
        <taxon>Saurischia</taxon>
        <taxon>Theropoda</taxon>
        <taxon>Coelurosauria</taxon>
        <taxon>Aves</taxon>
        <taxon>Neognathae</taxon>
        <taxon>Galloanserae</taxon>
        <taxon>Anseriformes</taxon>
        <taxon>Anatidae</taxon>
        <taxon>Anatinae</taxon>
        <taxon>Cairina</taxon>
    </lineage>
</organism>
<evidence type="ECO:0000256" key="1">
    <source>
        <dbReference type="ARBA" id="ARBA00004496"/>
    </source>
</evidence>
<keyword evidence="6" id="KW-0862">Zinc</keyword>
<dbReference type="SUPFAM" id="SSF48350">
    <property type="entry name" value="GTPase activation domain, GAP"/>
    <property type="match status" value="1"/>
</dbReference>
<dbReference type="GO" id="GO:0008270">
    <property type="term" value="F:zinc ion binding"/>
    <property type="evidence" value="ECO:0007669"/>
    <property type="project" value="UniProtKB-KW"/>
</dbReference>
<dbReference type="GO" id="GO:0008360">
    <property type="term" value="P:regulation of cell shape"/>
    <property type="evidence" value="ECO:0007669"/>
    <property type="project" value="TreeGrafter"/>
</dbReference>
<dbReference type="PANTHER" id="PTHR45899:SF3">
    <property type="entry name" value="ARF-GAP WITH RHO-GAP DOMAIN, ANK REPEAT AND PH DOMAIN-CONTAINING PROTEIN 1"/>
    <property type="match status" value="1"/>
</dbReference>
<dbReference type="GO" id="GO:0005547">
    <property type="term" value="F:phosphatidylinositol-3,4,5-trisphosphate binding"/>
    <property type="evidence" value="ECO:0007669"/>
    <property type="project" value="InterPro"/>
</dbReference>
<dbReference type="InterPro" id="IPR001849">
    <property type="entry name" value="PH_domain"/>
</dbReference>
<feature type="domain" description="SAM" evidence="10">
    <location>
        <begin position="14"/>
        <end position="73"/>
    </location>
</feature>
<dbReference type="FunFam" id="2.30.29.30:FF:000170">
    <property type="entry name" value="Arf-GAP with Rho-GAP domain, ANK repeat and PH domain-containing protein 1"/>
    <property type="match status" value="1"/>
</dbReference>
<dbReference type="PANTHER" id="PTHR45899">
    <property type="entry name" value="RHO GTPASE ACTIVATING PROTEIN AT 15B, ISOFORM C"/>
    <property type="match status" value="1"/>
</dbReference>
<feature type="compositionally biased region" description="Pro residues" evidence="7">
    <location>
        <begin position="102"/>
        <end position="111"/>
    </location>
</feature>
<keyword evidence="5" id="KW-0677">Repeat</keyword>
<evidence type="ECO:0000259" key="9">
    <source>
        <dbReference type="PROSITE" id="PS50003"/>
    </source>
</evidence>
<dbReference type="CDD" id="cd13256">
    <property type="entry name" value="PH3_ARAP"/>
    <property type="match status" value="1"/>
</dbReference>
<feature type="domain" description="PH" evidence="9">
    <location>
        <begin position="333"/>
        <end position="364"/>
    </location>
</feature>
<dbReference type="Ensembl" id="ENSCMMT00000024685.1">
    <property type="protein sequence ID" value="ENSCMMP00000022542.1"/>
    <property type="gene ID" value="ENSCMMG00000013146.1"/>
</dbReference>
<feature type="region of interest" description="Disordered" evidence="7">
    <location>
        <begin position="95"/>
        <end position="210"/>
    </location>
</feature>
<dbReference type="InterPro" id="IPR001660">
    <property type="entry name" value="SAM"/>
</dbReference>
<evidence type="ECO:0000313" key="14">
    <source>
        <dbReference type="Proteomes" id="UP000694556"/>
    </source>
</evidence>
<dbReference type="Pfam" id="PF01412">
    <property type="entry name" value="ArfGap"/>
    <property type="match status" value="1"/>
</dbReference>
<evidence type="ECO:0000256" key="7">
    <source>
        <dbReference type="SAM" id="MobiDB-lite"/>
    </source>
</evidence>
<feature type="compositionally biased region" description="Pro residues" evidence="7">
    <location>
        <begin position="190"/>
        <end position="200"/>
    </location>
</feature>
<dbReference type="GO" id="GO:0007165">
    <property type="term" value="P:signal transduction"/>
    <property type="evidence" value="ECO:0007669"/>
    <property type="project" value="InterPro"/>
</dbReference>
<dbReference type="Gene3D" id="1.10.555.10">
    <property type="entry name" value="Rho GTPase activation protein"/>
    <property type="match status" value="1"/>
</dbReference>
<dbReference type="InterPro" id="IPR037278">
    <property type="entry name" value="ARFGAP/RecO"/>
</dbReference>
<dbReference type="SMART" id="SM00105">
    <property type="entry name" value="ArfGap"/>
    <property type="match status" value="1"/>
</dbReference>
<dbReference type="CDD" id="cd04385">
    <property type="entry name" value="RhoGAP_ARAP"/>
    <property type="match status" value="1"/>
</dbReference>
<dbReference type="Pfam" id="PF00169">
    <property type="entry name" value="PH"/>
    <property type="match status" value="1"/>
</dbReference>
<dbReference type="SMART" id="SM00454">
    <property type="entry name" value="SAM"/>
    <property type="match status" value="1"/>
</dbReference>
<evidence type="ECO:0000256" key="2">
    <source>
        <dbReference type="ARBA" id="ARBA00022468"/>
    </source>
</evidence>
<reference evidence="13" key="1">
    <citation type="submission" date="2025-08" db="UniProtKB">
        <authorList>
            <consortium name="Ensembl"/>
        </authorList>
    </citation>
    <scope>IDENTIFICATION</scope>
</reference>
<dbReference type="InterPro" id="IPR000198">
    <property type="entry name" value="RhoGAP_dom"/>
</dbReference>
<dbReference type="InterPro" id="IPR011993">
    <property type="entry name" value="PH-like_dom_sf"/>
</dbReference>
<keyword evidence="8" id="KW-0732">Signal</keyword>
<dbReference type="SUPFAM" id="SSF57863">
    <property type="entry name" value="ArfGap/RecO-like zinc finger"/>
    <property type="match status" value="1"/>
</dbReference>
<dbReference type="PROSITE" id="PS50003">
    <property type="entry name" value="PH_DOMAIN"/>
    <property type="match status" value="4"/>
</dbReference>
<feature type="domain" description="PH" evidence="9">
    <location>
        <begin position="374"/>
        <end position="463"/>
    </location>
</feature>
<feature type="signal peptide" evidence="8">
    <location>
        <begin position="1"/>
        <end position="29"/>
    </location>
</feature>
<evidence type="ECO:0000259" key="12">
    <source>
        <dbReference type="PROSITE" id="PS50238"/>
    </source>
</evidence>
<reference evidence="13" key="2">
    <citation type="submission" date="2025-09" db="UniProtKB">
        <authorList>
            <consortium name="Ensembl"/>
        </authorList>
    </citation>
    <scope>IDENTIFICATION</scope>
</reference>
<dbReference type="PROSITE" id="PS50238">
    <property type="entry name" value="RHOGAP"/>
    <property type="match status" value="1"/>
</dbReference>
<dbReference type="CDD" id="cd08837">
    <property type="entry name" value="ArfGap_ARAP"/>
    <property type="match status" value="1"/>
</dbReference>
<dbReference type="PROSITE" id="PS50115">
    <property type="entry name" value="ARFGAP"/>
    <property type="match status" value="1"/>
</dbReference>
<evidence type="ECO:0000259" key="11">
    <source>
        <dbReference type="PROSITE" id="PS50115"/>
    </source>
</evidence>
<evidence type="ECO:0000256" key="3">
    <source>
        <dbReference type="ARBA" id="ARBA00022490"/>
    </source>
</evidence>
<dbReference type="GO" id="GO:0005096">
    <property type="term" value="F:GTPase activator activity"/>
    <property type="evidence" value="ECO:0007669"/>
    <property type="project" value="UniProtKB-KW"/>
</dbReference>
<dbReference type="InterPro" id="IPR008936">
    <property type="entry name" value="Rho_GTPase_activation_prot"/>
</dbReference>
<keyword evidence="6" id="KW-0479">Metal-binding</keyword>
<dbReference type="Gene3D" id="1.10.150.50">
    <property type="entry name" value="Transcription Factor, Ets-1"/>
    <property type="match status" value="1"/>
</dbReference>
<dbReference type="InterPro" id="IPR013761">
    <property type="entry name" value="SAM/pointed_sf"/>
</dbReference>
<evidence type="ECO:0000256" key="6">
    <source>
        <dbReference type="PROSITE-ProRule" id="PRU00288"/>
    </source>
</evidence>
<feature type="domain" description="PH" evidence="9">
    <location>
        <begin position="677"/>
        <end position="784"/>
    </location>
</feature>
<dbReference type="Proteomes" id="UP000694556">
    <property type="component" value="Unassembled WGS sequence"/>
</dbReference>
<name>A0A8C3CQG1_CAIMO</name>
<dbReference type="SMART" id="SM00233">
    <property type="entry name" value="PH"/>
    <property type="match status" value="4"/>
</dbReference>
<feature type="domain" description="PH" evidence="9">
    <location>
        <begin position="795"/>
        <end position="886"/>
    </location>
</feature>
<keyword evidence="14" id="KW-1185">Reference proteome</keyword>
<evidence type="ECO:0000256" key="5">
    <source>
        <dbReference type="ARBA" id="ARBA00022737"/>
    </source>
</evidence>
<dbReference type="SUPFAM" id="SSF47769">
    <property type="entry name" value="SAM/Pointed domain"/>
    <property type="match status" value="1"/>
</dbReference>
<evidence type="ECO:0000256" key="4">
    <source>
        <dbReference type="ARBA" id="ARBA00022553"/>
    </source>
</evidence>
<dbReference type="SUPFAM" id="SSF50729">
    <property type="entry name" value="PH domain-like"/>
    <property type="match status" value="4"/>
</dbReference>
<keyword evidence="6" id="KW-0863">Zinc-finger</keyword>
<protein>
    <submittedName>
        <fullName evidence="13">ArfGAP with RhoGAP domain, ankyrin repeat and PH domain 1</fullName>
    </submittedName>
</protein>